<protein>
    <submittedName>
        <fullName evidence="2">Uncharacterized protein</fullName>
    </submittedName>
</protein>
<proteinExistence type="predicted"/>
<reference evidence="2" key="1">
    <citation type="submission" date="2021-10" db="EMBL/GenBank/DDBJ databases">
        <title>Melipona bicolor Genome sequencing and assembly.</title>
        <authorList>
            <person name="Araujo N.S."/>
            <person name="Arias M.C."/>
        </authorList>
    </citation>
    <scope>NUCLEOTIDE SEQUENCE</scope>
    <source>
        <strain evidence="2">USP_2M_L1-L4_2017</strain>
        <tissue evidence="2">Whole body</tissue>
    </source>
</reference>
<comment type="caution">
    <text evidence="2">The sequence shown here is derived from an EMBL/GenBank/DDBJ whole genome shotgun (WGS) entry which is preliminary data.</text>
</comment>
<keyword evidence="1" id="KW-0472">Membrane</keyword>
<keyword evidence="1" id="KW-0812">Transmembrane</keyword>
<dbReference type="Proteomes" id="UP001177670">
    <property type="component" value="Unassembled WGS sequence"/>
</dbReference>
<evidence type="ECO:0000313" key="2">
    <source>
        <dbReference type="EMBL" id="KAK1131311.1"/>
    </source>
</evidence>
<accession>A0AA40G563</accession>
<gene>
    <name evidence="2" type="ORF">K0M31_017598</name>
</gene>
<name>A0AA40G563_9HYME</name>
<feature type="transmembrane region" description="Helical" evidence="1">
    <location>
        <begin position="23"/>
        <end position="43"/>
    </location>
</feature>
<keyword evidence="3" id="KW-1185">Reference proteome</keyword>
<organism evidence="2 3">
    <name type="scientific">Melipona bicolor</name>
    <dbReference type="NCBI Taxonomy" id="60889"/>
    <lineage>
        <taxon>Eukaryota</taxon>
        <taxon>Metazoa</taxon>
        <taxon>Ecdysozoa</taxon>
        <taxon>Arthropoda</taxon>
        <taxon>Hexapoda</taxon>
        <taxon>Insecta</taxon>
        <taxon>Pterygota</taxon>
        <taxon>Neoptera</taxon>
        <taxon>Endopterygota</taxon>
        <taxon>Hymenoptera</taxon>
        <taxon>Apocrita</taxon>
        <taxon>Aculeata</taxon>
        <taxon>Apoidea</taxon>
        <taxon>Anthophila</taxon>
        <taxon>Apidae</taxon>
        <taxon>Melipona</taxon>
    </lineage>
</organism>
<evidence type="ECO:0000313" key="3">
    <source>
        <dbReference type="Proteomes" id="UP001177670"/>
    </source>
</evidence>
<dbReference type="EMBL" id="JAHYIQ010000006">
    <property type="protein sequence ID" value="KAK1131311.1"/>
    <property type="molecule type" value="Genomic_DNA"/>
</dbReference>
<evidence type="ECO:0000256" key="1">
    <source>
        <dbReference type="SAM" id="Phobius"/>
    </source>
</evidence>
<sequence>MSNRVKHTKFVIQRLEDFKRKRAIAVAVLSGSAILISSFYWFAQSPPVPKTKRV</sequence>
<keyword evidence="1" id="KW-1133">Transmembrane helix</keyword>
<dbReference type="AlphaFoldDB" id="A0AA40G563"/>